<feature type="compositionally biased region" description="Low complexity" evidence="9">
    <location>
        <begin position="369"/>
        <end position="381"/>
    </location>
</feature>
<organism evidence="11 12">
    <name type="scientific">Cichlidogyrus casuarinus</name>
    <dbReference type="NCBI Taxonomy" id="1844966"/>
    <lineage>
        <taxon>Eukaryota</taxon>
        <taxon>Metazoa</taxon>
        <taxon>Spiralia</taxon>
        <taxon>Lophotrochozoa</taxon>
        <taxon>Platyhelminthes</taxon>
        <taxon>Monogenea</taxon>
        <taxon>Monopisthocotylea</taxon>
        <taxon>Dactylogyridea</taxon>
        <taxon>Ancyrocephalidae</taxon>
        <taxon>Cichlidogyrus</taxon>
    </lineage>
</organism>
<evidence type="ECO:0000313" key="11">
    <source>
        <dbReference type="EMBL" id="KAL3317797.1"/>
    </source>
</evidence>
<keyword evidence="2" id="KW-0723">Serine/threonine-protein kinase</keyword>
<feature type="region of interest" description="Disordered" evidence="9">
    <location>
        <begin position="247"/>
        <end position="330"/>
    </location>
</feature>
<feature type="region of interest" description="Disordered" evidence="9">
    <location>
        <begin position="171"/>
        <end position="220"/>
    </location>
</feature>
<accession>A0ABD2QEZ2</accession>
<dbReference type="SUPFAM" id="SSF103243">
    <property type="entry name" value="KA1-like"/>
    <property type="match status" value="1"/>
</dbReference>
<evidence type="ECO:0000256" key="1">
    <source>
        <dbReference type="ARBA" id="ARBA00012513"/>
    </source>
</evidence>
<evidence type="ECO:0000259" key="10">
    <source>
        <dbReference type="PROSITE" id="PS50032"/>
    </source>
</evidence>
<protein>
    <recommendedName>
        <fullName evidence="1">non-specific serine/threonine protein kinase</fullName>
        <ecNumber evidence="1">2.7.11.1</ecNumber>
    </recommendedName>
</protein>
<dbReference type="EMBL" id="JBJKFK010000329">
    <property type="protein sequence ID" value="KAL3317797.1"/>
    <property type="molecule type" value="Genomic_DNA"/>
</dbReference>
<comment type="catalytic activity">
    <reaction evidence="7">
        <text>L-threonyl-[protein] + ATP = O-phospho-L-threonyl-[protein] + ADP + H(+)</text>
        <dbReference type="Rhea" id="RHEA:46608"/>
        <dbReference type="Rhea" id="RHEA-COMP:11060"/>
        <dbReference type="Rhea" id="RHEA-COMP:11605"/>
        <dbReference type="ChEBI" id="CHEBI:15378"/>
        <dbReference type="ChEBI" id="CHEBI:30013"/>
        <dbReference type="ChEBI" id="CHEBI:30616"/>
        <dbReference type="ChEBI" id="CHEBI:61977"/>
        <dbReference type="ChEBI" id="CHEBI:456216"/>
        <dbReference type="EC" id="2.7.11.1"/>
    </reaction>
</comment>
<keyword evidence="5" id="KW-0418">Kinase</keyword>
<gene>
    <name evidence="11" type="ORF">Ciccas_003537</name>
</gene>
<evidence type="ECO:0000256" key="3">
    <source>
        <dbReference type="ARBA" id="ARBA00022679"/>
    </source>
</evidence>
<dbReference type="Gene3D" id="3.30.310.80">
    <property type="entry name" value="Kinase associated domain 1, KA1"/>
    <property type="match status" value="1"/>
</dbReference>
<dbReference type="InterPro" id="IPR028375">
    <property type="entry name" value="KA1/Ssp2_C"/>
</dbReference>
<feature type="compositionally biased region" description="Polar residues" evidence="9">
    <location>
        <begin position="172"/>
        <end position="187"/>
    </location>
</feature>
<dbReference type="GO" id="GO:0004674">
    <property type="term" value="F:protein serine/threonine kinase activity"/>
    <property type="evidence" value="ECO:0007669"/>
    <property type="project" value="UniProtKB-KW"/>
</dbReference>
<comment type="caution">
    <text evidence="11">The sequence shown here is derived from an EMBL/GenBank/DDBJ whole genome shotgun (WGS) entry which is preliminary data.</text>
</comment>
<dbReference type="Pfam" id="PF02149">
    <property type="entry name" value="KA1"/>
    <property type="match status" value="1"/>
</dbReference>
<keyword evidence="3" id="KW-0808">Transferase</keyword>
<keyword evidence="6" id="KW-0067">ATP-binding</keyword>
<dbReference type="Proteomes" id="UP001626550">
    <property type="component" value="Unassembled WGS sequence"/>
</dbReference>
<evidence type="ECO:0000256" key="5">
    <source>
        <dbReference type="ARBA" id="ARBA00022777"/>
    </source>
</evidence>
<reference evidence="11 12" key="1">
    <citation type="submission" date="2024-11" db="EMBL/GenBank/DDBJ databases">
        <title>Adaptive evolution of stress response genes in parasites aligns with host niche diversity.</title>
        <authorList>
            <person name="Hahn C."/>
            <person name="Resl P."/>
        </authorList>
    </citation>
    <scope>NUCLEOTIDE SEQUENCE [LARGE SCALE GENOMIC DNA]</scope>
    <source>
        <strain evidence="11">EGGRZ-B1_66</strain>
        <tissue evidence="11">Body</tissue>
    </source>
</reference>
<keyword evidence="4" id="KW-0547">Nucleotide-binding</keyword>
<evidence type="ECO:0000256" key="2">
    <source>
        <dbReference type="ARBA" id="ARBA00022527"/>
    </source>
</evidence>
<sequence length="508" mass="55884">MRKVCYLNYQQYSKPRRRVTELYSMGFVDHLDPTLDEVSSCSTSTWSTSYADKPLPPTPCVVRRGHRVTVTSLHSAKELAVGDSYSSRVVAPVEAQATRPVSDANRLASPFLRNVPERSTLQHVPSNASANSGRLFKHPATSQLTGASATPNSTMFTSAYANFNPYNNNANTSISTSPATNRHQSSAVIVPRPNLETSTTPTPHSPKEGEDDLSEANNGNLTPLRHQQQLHNQNSFMKMLNRFSKSKIFRRNSMTSSPPGSEEMPVDDQNNRGLVGSGYATLTRASPDQKSARFPSTRPNYPRLGRTGRPNVRSAYGQASFSRGPSSIDDCTAVDRAEDEAVEVPGVAAPPPIPQRTQSVCRNASVMISSTTSSMQPSNSNASLNAGERTKNSYSHLTYRSGLTGDESESREKESKENKRHLDELMQEIFQALKENSINYEQKANNKLSCVCGDPKAESDSPESVVQWEMEVCKLPRLGTNGVRFKRIHGPVDSFKQIANKLAKDLKL</sequence>
<keyword evidence="12" id="KW-1185">Reference proteome</keyword>
<name>A0ABD2QEZ2_9PLAT</name>
<dbReference type="PROSITE" id="PS50032">
    <property type="entry name" value="KA1"/>
    <property type="match status" value="1"/>
</dbReference>
<evidence type="ECO:0000256" key="6">
    <source>
        <dbReference type="ARBA" id="ARBA00022840"/>
    </source>
</evidence>
<dbReference type="FunFam" id="3.30.310.80:FF:000011">
    <property type="entry name" value="Non-specific serine/threonine protein kinase"/>
    <property type="match status" value="1"/>
</dbReference>
<feature type="compositionally biased region" description="Basic and acidic residues" evidence="9">
    <location>
        <begin position="408"/>
        <end position="420"/>
    </location>
</feature>
<feature type="region of interest" description="Disordered" evidence="9">
    <location>
        <begin position="369"/>
        <end position="420"/>
    </location>
</feature>
<dbReference type="InterPro" id="IPR001772">
    <property type="entry name" value="KA1_dom"/>
</dbReference>
<evidence type="ECO:0000256" key="7">
    <source>
        <dbReference type="ARBA" id="ARBA00047899"/>
    </source>
</evidence>
<dbReference type="AlphaFoldDB" id="A0ABD2QEZ2"/>
<comment type="catalytic activity">
    <reaction evidence="8">
        <text>L-seryl-[protein] + ATP = O-phospho-L-seryl-[protein] + ADP + H(+)</text>
        <dbReference type="Rhea" id="RHEA:17989"/>
        <dbReference type="Rhea" id="RHEA-COMP:9863"/>
        <dbReference type="Rhea" id="RHEA-COMP:11604"/>
        <dbReference type="ChEBI" id="CHEBI:15378"/>
        <dbReference type="ChEBI" id="CHEBI:29999"/>
        <dbReference type="ChEBI" id="CHEBI:30616"/>
        <dbReference type="ChEBI" id="CHEBI:83421"/>
        <dbReference type="ChEBI" id="CHEBI:456216"/>
        <dbReference type="EC" id="2.7.11.1"/>
    </reaction>
</comment>
<evidence type="ECO:0000256" key="4">
    <source>
        <dbReference type="ARBA" id="ARBA00022741"/>
    </source>
</evidence>
<evidence type="ECO:0000256" key="9">
    <source>
        <dbReference type="SAM" id="MobiDB-lite"/>
    </source>
</evidence>
<dbReference type="GO" id="GO:0005524">
    <property type="term" value="F:ATP binding"/>
    <property type="evidence" value="ECO:0007669"/>
    <property type="project" value="UniProtKB-KW"/>
</dbReference>
<evidence type="ECO:0000313" key="12">
    <source>
        <dbReference type="Proteomes" id="UP001626550"/>
    </source>
</evidence>
<dbReference type="EC" id="2.7.11.1" evidence="1"/>
<evidence type="ECO:0000256" key="8">
    <source>
        <dbReference type="ARBA" id="ARBA00048679"/>
    </source>
</evidence>
<feature type="domain" description="KA1" evidence="10">
    <location>
        <begin position="459"/>
        <end position="508"/>
    </location>
</feature>
<proteinExistence type="predicted"/>